<proteinExistence type="predicted"/>
<dbReference type="Pfam" id="PF11800">
    <property type="entry name" value="RP-C_C"/>
    <property type="match status" value="1"/>
</dbReference>
<evidence type="ECO:0000313" key="4">
    <source>
        <dbReference type="EMBL" id="KKN75363.1"/>
    </source>
</evidence>
<dbReference type="AlphaFoldDB" id="A0A0F9WB48"/>
<feature type="domain" description="Plasmid replication protein C C-terminal" evidence="3">
    <location>
        <begin position="330"/>
        <end position="433"/>
    </location>
</feature>
<protein>
    <submittedName>
        <fullName evidence="4">Uncharacterized protein</fullName>
    </submittedName>
</protein>
<evidence type="ECO:0000259" key="3">
    <source>
        <dbReference type="Pfam" id="PF11800"/>
    </source>
</evidence>
<feature type="domain" description="Plasmid replication protein C N-terminal" evidence="2">
    <location>
        <begin position="7"/>
        <end position="178"/>
    </location>
</feature>
<comment type="caution">
    <text evidence="4">The sequence shown here is derived from an EMBL/GenBank/DDBJ whole genome shotgun (WGS) entry which is preliminary data.</text>
</comment>
<accession>A0A0F9WB48</accession>
<reference evidence="4" key="1">
    <citation type="journal article" date="2015" name="Nature">
        <title>Complex archaea that bridge the gap between prokaryotes and eukaryotes.</title>
        <authorList>
            <person name="Spang A."/>
            <person name="Saw J.H."/>
            <person name="Jorgensen S.L."/>
            <person name="Zaremba-Niedzwiedzka K."/>
            <person name="Martijn J."/>
            <person name="Lind A.E."/>
            <person name="van Eijk R."/>
            <person name="Schleper C."/>
            <person name="Guy L."/>
            <person name="Ettema T.J."/>
        </authorList>
    </citation>
    <scope>NUCLEOTIDE SEQUENCE</scope>
</reference>
<evidence type="ECO:0000259" key="2">
    <source>
        <dbReference type="Pfam" id="PF03428"/>
    </source>
</evidence>
<dbReference type="Pfam" id="PF03428">
    <property type="entry name" value="RP-C"/>
    <property type="match status" value="1"/>
</dbReference>
<dbReference type="EMBL" id="LAZR01000311">
    <property type="protein sequence ID" value="KKN75363.1"/>
    <property type="molecule type" value="Genomic_DNA"/>
</dbReference>
<dbReference type="InterPro" id="IPR047611">
    <property type="entry name" value="RepABC_RepC"/>
</dbReference>
<dbReference type="NCBIfam" id="NF040974">
    <property type="entry name" value="RepABC_RepC"/>
    <property type="match status" value="1"/>
</dbReference>
<gene>
    <name evidence="4" type="ORF">LCGC14_0381070</name>
</gene>
<dbReference type="InterPro" id="IPR005090">
    <property type="entry name" value="RepC_N"/>
</dbReference>
<dbReference type="InterPro" id="IPR021760">
    <property type="entry name" value="RepC_C"/>
</dbReference>
<name>A0A0F9WB48_9ZZZZ</name>
<organism evidence="4">
    <name type="scientific">marine sediment metagenome</name>
    <dbReference type="NCBI Taxonomy" id="412755"/>
    <lineage>
        <taxon>unclassified sequences</taxon>
        <taxon>metagenomes</taxon>
        <taxon>ecological metagenomes</taxon>
    </lineage>
</organism>
<sequence>MTHTGWRKPTPGLVVAEKHAQAGEQLSIPKTQAIVAAKKVAAAIGLKSQDLLLLDTFGAVTQPKDWEQGRRPIVWPSNNFLMEQTGFSLTTLRVHVRRLSEAGIIWIKDSPNGKRYGARDQDGYIIEAYGFDLAPLAARAEEFEALHAQLQKQRQFCKSLRNSITITRRVIRAKIEKALESGLRGPWRDLQDEFGTLLEQLPKRTTGPEKLLDLVDWFKALQQRVEDTFAAAFDWPDQSDADSSVDKVADVDPKVISHYSNTIPTGAENGTHILTTNQPDPVISNRFETKHAASVVPENPPKGQVERPEEVDLEGEWNTETRKRRSDIDVPMLMATCPEFGEMARGLEGYIRDWNGVHRAAARIRPMVGISEHAWNVAQKALGPEVAAAAVALIYDKHSAGEVSSPGGYLRGMVQKAQTGELHLDRSFYGRLSERAL</sequence>
<evidence type="ECO:0000256" key="1">
    <source>
        <dbReference type="SAM" id="MobiDB-lite"/>
    </source>
</evidence>
<feature type="region of interest" description="Disordered" evidence="1">
    <location>
        <begin position="293"/>
        <end position="315"/>
    </location>
</feature>